<dbReference type="RefSeq" id="WP_160165184.1">
    <property type="nucleotide sequence ID" value="NZ_CP053627.1"/>
</dbReference>
<sequence>MNFRLDKRLVPLLHASEPSVLETLMIQLARALQQGEHPPGDGQRGDAVGVEDLADRRHISLSRRVVMVEHDAGIVDECDPCRRTHHRHASPSAITMAWTALP</sequence>
<evidence type="ECO:0000313" key="1">
    <source>
        <dbReference type="EMBL" id="EWS77949.1"/>
    </source>
</evidence>
<dbReference type="Proteomes" id="UP000020406">
    <property type="component" value="Unassembled WGS sequence"/>
</dbReference>
<accession>Z9JIE4</accession>
<comment type="caution">
    <text evidence="1">The sequence shown here is derived from an EMBL/GenBank/DDBJ whole genome shotgun (WGS) entry which is preliminary data.</text>
</comment>
<keyword evidence="4" id="KW-1185">Reference proteome</keyword>
<gene>
    <name evidence="1" type="ORF">AF72_08035</name>
    <name evidence="2" type="ORF">LPH55_08835</name>
</gene>
<reference evidence="2" key="2">
    <citation type="submission" date="2021-11" db="EMBL/GenBank/DDBJ databases">
        <title>Genome sequence of Xylella taiwanensis PLS432.</title>
        <authorList>
            <person name="Weng L.-W."/>
            <person name="Su C.-C."/>
            <person name="Tsai C.-W."/>
            <person name="Kuo C.-H."/>
        </authorList>
    </citation>
    <scope>NUCLEOTIDE SEQUENCE</scope>
    <source>
        <strain evidence="2">PLS432</strain>
    </source>
</reference>
<protein>
    <submittedName>
        <fullName evidence="1">Uncharacterized protein</fullName>
    </submittedName>
</protein>
<evidence type="ECO:0000313" key="2">
    <source>
        <dbReference type="EMBL" id="MCD8473558.1"/>
    </source>
</evidence>
<reference evidence="1 3" key="1">
    <citation type="journal article" date="2014" name="Genome Announc.">
        <title>Draft Genome Sequence of Xylella fastidiosa Pear Leaf Scorch Strain in Taiwan.</title>
        <authorList>
            <person name="Su C.C."/>
            <person name="Deng W.L."/>
            <person name="Jan F.J."/>
            <person name="Chang C.J."/>
            <person name="Huang H."/>
            <person name="Chen J."/>
        </authorList>
    </citation>
    <scope>NUCLEOTIDE SEQUENCE [LARGE SCALE GENOMIC DNA]</scope>
    <source>
        <strain evidence="1 3">PLS229</strain>
    </source>
</reference>
<dbReference type="Proteomes" id="UP001430701">
    <property type="component" value="Unassembled WGS sequence"/>
</dbReference>
<proteinExistence type="predicted"/>
<evidence type="ECO:0000313" key="3">
    <source>
        <dbReference type="Proteomes" id="UP000020406"/>
    </source>
</evidence>
<dbReference type="STRING" id="1444770.AF72_08035"/>
<name>Z9JIE4_9GAMM</name>
<dbReference type="AlphaFoldDB" id="Z9JIE4"/>
<organism evidence="1 3">
    <name type="scientific">Xylella taiwanensis</name>
    <dbReference type="NCBI Taxonomy" id="1444770"/>
    <lineage>
        <taxon>Bacteria</taxon>
        <taxon>Pseudomonadati</taxon>
        <taxon>Pseudomonadota</taxon>
        <taxon>Gammaproteobacteria</taxon>
        <taxon>Lysobacterales</taxon>
        <taxon>Lysobacteraceae</taxon>
        <taxon>Xylella</taxon>
    </lineage>
</organism>
<evidence type="ECO:0000313" key="4">
    <source>
        <dbReference type="Proteomes" id="UP001430701"/>
    </source>
</evidence>
<dbReference type="EMBL" id="JAJPPU010000002">
    <property type="protein sequence ID" value="MCD8473558.1"/>
    <property type="molecule type" value="Genomic_DNA"/>
</dbReference>
<dbReference type="GeneID" id="68902004"/>
<dbReference type="EMBL" id="JDSQ01000012">
    <property type="protein sequence ID" value="EWS77949.1"/>
    <property type="molecule type" value="Genomic_DNA"/>
</dbReference>